<dbReference type="EMBL" id="CAMKVN010000721">
    <property type="protein sequence ID" value="CAI2170612.1"/>
    <property type="molecule type" value="Genomic_DNA"/>
</dbReference>
<evidence type="ECO:0000313" key="2">
    <source>
        <dbReference type="Proteomes" id="UP001153678"/>
    </source>
</evidence>
<accession>A0A9W4WLD2</accession>
<sequence length="70" mass="7535">MKADDSAIFVQWNINGINDTATAIAVTVFPDKHYKILYAILPGNGGAHHQAGEPDVCNSTPSTLSYLTFL</sequence>
<protein>
    <submittedName>
        <fullName evidence="1">3272_t:CDS:1</fullName>
    </submittedName>
</protein>
<dbReference type="Proteomes" id="UP001153678">
    <property type="component" value="Unassembled WGS sequence"/>
</dbReference>
<organism evidence="1 2">
    <name type="scientific">Funneliformis geosporum</name>
    <dbReference type="NCBI Taxonomy" id="1117311"/>
    <lineage>
        <taxon>Eukaryota</taxon>
        <taxon>Fungi</taxon>
        <taxon>Fungi incertae sedis</taxon>
        <taxon>Mucoromycota</taxon>
        <taxon>Glomeromycotina</taxon>
        <taxon>Glomeromycetes</taxon>
        <taxon>Glomerales</taxon>
        <taxon>Glomeraceae</taxon>
        <taxon>Funneliformis</taxon>
    </lineage>
</organism>
<reference evidence="1" key="1">
    <citation type="submission" date="2022-08" db="EMBL/GenBank/DDBJ databases">
        <authorList>
            <person name="Kallberg Y."/>
            <person name="Tangrot J."/>
            <person name="Rosling A."/>
        </authorList>
    </citation>
    <scope>NUCLEOTIDE SEQUENCE</scope>
    <source>
        <strain evidence="1">Wild A</strain>
    </source>
</reference>
<name>A0A9W4WLD2_9GLOM</name>
<dbReference type="AlphaFoldDB" id="A0A9W4WLD2"/>
<evidence type="ECO:0000313" key="1">
    <source>
        <dbReference type="EMBL" id="CAI2170612.1"/>
    </source>
</evidence>
<gene>
    <name evidence="1" type="ORF">FWILDA_LOCUS4668</name>
</gene>
<proteinExistence type="predicted"/>
<comment type="caution">
    <text evidence="1">The sequence shown here is derived from an EMBL/GenBank/DDBJ whole genome shotgun (WGS) entry which is preliminary data.</text>
</comment>
<keyword evidence="2" id="KW-1185">Reference proteome</keyword>